<evidence type="ECO:0000256" key="1">
    <source>
        <dbReference type="SAM" id="Phobius"/>
    </source>
</evidence>
<feature type="transmembrane region" description="Helical" evidence="1">
    <location>
        <begin position="50"/>
        <end position="78"/>
    </location>
</feature>
<dbReference type="STRING" id="481448.Minf_1326"/>
<keyword evidence="1" id="KW-0472">Membrane</keyword>
<keyword evidence="1" id="KW-0812">Transmembrane</keyword>
<dbReference type="NCBIfam" id="NF037970">
    <property type="entry name" value="vanZ_1"/>
    <property type="match status" value="1"/>
</dbReference>
<dbReference type="PANTHER" id="PTHR28008">
    <property type="entry name" value="DOMAIN PROTEIN, PUTATIVE (AFU_ORTHOLOGUE AFUA_3G10980)-RELATED"/>
    <property type="match status" value="1"/>
</dbReference>
<evidence type="ECO:0000313" key="4">
    <source>
        <dbReference type="Proteomes" id="UP000009149"/>
    </source>
</evidence>
<feature type="domain" description="VanZ-like" evidence="2">
    <location>
        <begin position="44"/>
        <end position="113"/>
    </location>
</feature>
<feature type="transmembrane region" description="Helical" evidence="1">
    <location>
        <begin position="12"/>
        <end position="29"/>
    </location>
</feature>
<reference evidence="3 4" key="1">
    <citation type="journal article" date="2008" name="Biol. Direct">
        <title>Complete genome sequence of the extremely acidophilic methanotroph isolate V4, Methylacidiphilum infernorum, a representative of the bacterial phylum Verrucomicrobia.</title>
        <authorList>
            <person name="Hou S."/>
            <person name="Makarova K.S."/>
            <person name="Saw J.H."/>
            <person name="Senin P."/>
            <person name="Ly B.V."/>
            <person name="Zhou Z."/>
            <person name="Ren Y."/>
            <person name="Wang J."/>
            <person name="Galperin M.Y."/>
            <person name="Omelchenko M.V."/>
            <person name="Wolf Y.I."/>
            <person name="Yutin N."/>
            <person name="Koonin E.V."/>
            <person name="Stott M.B."/>
            <person name="Mountain B.W."/>
            <person name="Crowe M.A."/>
            <person name="Smirnova A.V."/>
            <person name="Dunfield P.F."/>
            <person name="Feng L."/>
            <person name="Wang L."/>
            <person name="Alam M."/>
        </authorList>
    </citation>
    <scope>NUCLEOTIDE SEQUENCE [LARGE SCALE GENOMIC DNA]</scope>
    <source>
        <strain evidence="4">Isolate V4</strain>
    </source>
</reference>
<name>B3DVM7_METI4</name>
<accession>B3DVM7</accession>
<keyword evidence="1" id="KW-1133">Transmembrane helix</keyword>
<dbReference type="AlphaFoldDB" id="B3DVM7"/>
<sequence length="137" mass="15611">MSLSFFHMQKNGGRWVFCFFYCYLILMLSSLPGTTVAQITFNLSDKLLHVVAYTGLGFLFSWASTRTIQGVILTALFGALDENYQRMVPGRECDLYDWFADCLGAAVGSTVYLGLFRFFYSRKKRLPQADGINIKNR</sequence>
<dbReference type="KEGG" id="min:Minf_1326"/>
<dbReference type="InterPro" id="IPR006976">
    <property type="entry name" value="VanZ-like"/>
</dbReference>
<organism evidence="3 4">
    <name type="scientific">Methylacidiphilum infernorum (isolate V4)</name>
    <name type="common">Methylokorus infernorum (strain V4)</name>
    <dbReference type="NCBI Taxonomy" id="481448"/>
    <lineage>
        <taxon>Bacteria</taxon>
        <taxon>Pseudomonadati</taxon>
        <taxon>Verrucomicrobiota</taxon>
        <taxon>Methylacidiphilae</taxon>
        <taxon>Methylacidiphilales</taxon>
        <taxon>Methylacidiphilaceae</taxon>
        <taxon>Methylacidiphilum (ex Ratnadevi et al. 2023)</taxon>
    </lineage>
</organism>
<dbReference type="eggNOG" id="COG5652">
    <property type="taxonomic scope" value="Bacteria"/>
</dbReference>
<gene>
    <name evidence="3" type="ordered locus">Minf_1326</name>
</gene>
<dbReference type="EMBL" id="CP000975">
    <property type="protein sequence ID" value="ACD83380.1"/>
    <property type="molecule type" value="Genomic_DNA"/>
</dbReference>
<dbReference type="Proteomes" id="UP000009149">
    <property type="component" value="Chromosome"/>
</dbReference>
<evidence type="ECO:0000313" key="3">
    <source>
        <dbReference type="EMBL" id="ACD83380.1"/>
    </source>
</evidence>
<dbReference type="Pfam" id="PF04892">
    <property type="entry name" value="VanZ"/>
    <property type="match status" value="1"/>
</dbReference>
<dbReference type="HOGENOM" id="CLU_096028_5_0_0"/>
<protein>
    <submittedName>
        <fullName evidence="3">VanZ like family protein</fullName>
    </submittedName>
</protein>
<proteinExistence type="predicted"/>
<dbReference type="PANTHER" id="PTHR28008:SF1">
    <property type="entry name" value="DOMAIN PROTEIN, PUTATIVE (AFU_ORTHOLOGUE AFUA_3G10980)-RELATED"/>
    <property type="match status" value="1"/>
</dbReference>
<feature type="transmembrane region" description="Helical" evidence="1">
    <location>
        <begin position="98"/>
        <end position="120"/>
    </location>
</feature>
<evidence type="ECO:0000259" key="2">
    <source>
        <dbReference type="Pfam" id="PF04892"/>
    </source>
</evidence>